<dbReference type="AlphaFoldDB" id="A0AAD7R8B9"/>
<evidence type="ECO:0000256" key="3">
    <source>
        <dbReference type="ARBA" id="ARBA00023136"/>
    </source>
</evidence>
<evidence type="ECO:0000256" key="4">
    <source>
        <dbReference type="ARBA" id="ARBA00023180"/>
    </source>
</evidence>
<dbReference type="InterPro" id="IPR011106">
    <property type="entry name" value="MANSC_N"/>
</dbReference>
<evidence type="ECO:0000313" key="9">
    <source>
        <dbReference type="Proteomes" id="UP001221898"/>
    </source>
</evidence>
<organism evidence="8 9">
    <name type="scientific">Aldrovandia affinis</name>
    <dbReference type="NCBI Taxonomy" id="143900"/>
    <lineage>
        <taxon>Eukaryota</taxon>
        <taxon>Metazoa</taxon>
        <taxon>Chordata</taxon>
        <taxon>Craniata</taxon>
        <taxon>Vertebrata</taxon>
        <taxon>Euteleostomi</taxon>
        <taxon>Actinopterygii</taxon>
        <taxon>Neopterygii</taxon>
        <taxon>Teleostei</taxon>
        <taxon>Notacanthiformes</taxon>
        <taxon>Halosauridae</taxon>
        <taxon>Aldrovandia</taxon>
    </lineage>
</organism>
<comment type="caution">
    <text evidence="8">The sequence shown here is derived from an EMBL/GenBank/DDBJ whole genome shotgun (WGS) entry which is preliminary data.</text>
</comment>
<dbReference type="PANTHER" id="PTHR46750">
    <property type="entry name" value="KUNITZ-TYPE PROTEASE INHIBITOR 1"/>
    <property type="match status" value="1"/>
</dbReference>
<accession>A0AAD7R8B9</accession>
<keyword evidence="2 6" id="KW-0732">Signal</keyword>
<comment type="subcellular location">
    <subcellularLocation>
        <location evidence="1">Membrane</location>
    </subcellularLocation>
</comment>
<dbReference type="GO" id="GO:0030198">
    <property type="term" value="P:extracellular matrix organization"/>
    <property type="evidence" value="ECO:0007669"/>
    <property type="project" value="TreeGrafter"/>
</dbReference>
<dbReference type="GO" id="GO:0060429">
    <property type="term" value="P:epithelium development"/>
    <property type="evidence" value="ECO:0007669"/>
    <property type="project" value="TreeGrafter"/>
</dbReference>
<keyword evidence="4" id="KW-0325">Glycoprotein</keyword>
<dbReference type="GO" id="GO:0004867">
    <property type="term" value="F:serine-type endopeptidase inhibitor activity"/>
    <property type="evidence" value="ECO:0007669"/>
    <property type="project" value="TreeGrafter"/>
</dbReference>
<feature type="signal peptide" evidence="6">
    <location>
        <begin position="1"/>
        <end position="21"/>
    </location>
</feature>
<dbReference type="InterPro" id="IPR013980">
    <property type="entry name" value="MANSC_dom"/>
</dbReference>
<evidence type="ECO:0000313" key="8">
    <source>
        <dbReference type="EMBL" id="KAJ8371784.1"/>
    </source>
</evidence>
<dbReference type="SMART" id="SM00765">
    <property type="entry name" value="MANEC"/>
    <property type="match status" value="1"/>
</dbReference>
<reference evidence="8" key="1">
    <citation type="journal article" date="2023" name="Science">
        <title>Genome structures resolve the early diversification of teleost fishes.</title>
        <authorList>
            <person name="Parey E."/>
            <person name="Louis A."/>
            <person name="Montfort J."/>
            <person name="Bouchez O."/>
            <person name="Roques C."/>
            <person name="Iampietro C."/>
            <person name="Lluch J."/>
            <person name="Castinel A."/>
            <person name="Donnadieu C."/>
            <person name="Desvignes T."/>
            <person name="Floi Bucao C."/>
            <person name="Jouanno E."/>
            <person name="Wen M."/>
            <person name="Mejri S."/>
            <person name="Dirks R."/>
            <person name="Jansen H."/>
            <person name="Henkel C."/>
            <person name="Chen W.J."/>
            <person name="Zahm M."/>
            <person name="Cabau C."/>
            <person name="Klopp C."/>
            <person name="Thompson A.W."/>
            <person name="Robinson-Rechavi M."/>
            <person name="Braasch I."/>
            <person name="Lecointre G."/>
            <person name="Bobe J."/>
            <person name="Postlethwait J.H."/>
            <person name="Berthelot C."/>
            <person name="Roest Crollius H."/>
            <person name="Guiguen Y."/>
        </authorList>
    </citation>
    <scope>NUCLEOTIDE SEQUENCE</scope>
    <source>
        <strain evidence="8">NC1722</strain>
    </source>
</reference>
<dbReference type="GO" id="GO:0008544">
    <property type="term" value="P:epidermis development"/>
    <property type="evidence" value="ECO:0007669"/>
    <property type="project" value="TreeGrafter"/>
</dbReference>
<dbReference type="EMBL" id="JAINUG010000431">
    <property type="protein sequence ID" value="KAJ8371784.1"/>
    <property type="molecule type" value="Genomic_DNA"/>
</dbReference>
<keyword evidence="5" id="KW-0812">Transmembrane</keyword>
<dbReference type="Proteomes" id="UP001221898">
    <property type="component" value="Unassembled WGS sequence"/>
</dbReference>
<dbReference type="PANTHER" id="PTHR46750:SF2">
    <property type="entry name" value="MANSC DOMAIN-CONTAINING PROTEIN 4"/>
    <property type="match status" value="1"/>
</dbReference>
<feature type="domain" description="MANSC" evidence="7">
    <location>
        <begin position="34"/>
        <end position="114"/>
    </location>
</feature>
<dbReference type="GO" id="GO:0005886">
    <property type="term" value="C:plasma membrane"/>
    <property type="evidence" value="ECO:0007669"/>
    <property type="project" value="TreeGrafter"/>
</dbReference>
<sequence length="442" mass="47570">MILTRGLLIILSLVCNMETKCSPTSFYKNCWIRSFPGIFIDIDESQRGGAQLLKFYREETALKCSRACCLTRNFSCNLAVFHYDIVQESVNCFHLHCPALDSCVPRRRNNVILYNVTKGVDPDLLVFGNYLTSSVRAWPHLPVTSLITSTVTSLILNMVTSLITSTVTNPILDTVTSTVTNPILNTVTSTVTNPILNTLTNPILNTLTNPILNMVTSLITSTVTSPILNTVTSTVTNPILNTLTNPILNMVTSPILNTVTSTVTNPILNTVTSPILKPILNTVTSPILNTVTSTVTNPILNTVTRPVISTVTSLAISPTPPPYSPIAVPVNLDSGKPYPNDTKGYVSRNQTAVAGAGAVAGEGERVGAGAGNGEGLTPVWHLAANTLLVPVVACVAALLVCCCTVLMAVGMWCRRKGRYRASQRNGRGSMRLVKYVIVRESL</sequence>
<keyword evidence="9" id="KW-1185">Reference proteome</keyword>
<name>A0AAD7R8B9_9TELE</name>
<feature type="chain" id="PRO_5042234389" description="MANSC domain-containing protein" evidence="6">
    <location>
        <begin position="22"/>
        <end position="442"/>
    </location>
</feature>
<evidence type="ECO:0000256" key="1">
    <source>
        <dbReference type="ARBA" id="ARBA00004370"/>
    </source>
</evidence>
<protein>
    <recommendedName>
        <fullName evidence="7">MANSC domain-containing protein</fullName>
    </recommendedName>
</protein>
<dbReference type="PROSITE" id="PS50986">
    <property type="entry name" value="MANSC"/>
    <property type="match status" value="1"/>
</dbReference>
<evidence type="ECO:0000256" key="6">
    <source>
        <dbReference type="SAM" id="SignalP"/>
    </source>
</evidence>
<gene>
    <name evidence="8" type="ORF">AAFF_G00302280</name>
</gene>
<feature type="transmembrane region" description="Helical" evidence="5">
    <location>
        <begin position="387"/>
        <end position="413"/>
    </location>
</feature>
<proteinExistence type="predicted"/>
<keyword evidence="5" id="KW-1133">Transmembrane helix</keyword>
<evidence type="ECO:0000256" key="2">
    <source>
        <dbReference type="ARBA" id="ARBA00022729"/>
    </source>
</evidence>
<keyword evidence="3 5" id="KW-0472">Membrane</keyword>
<evidence type="ECO:0000256" key="5">
    <source>
        <dbReference type="SAM" id="Phobius"/>
    </source>
</evidence>
<evidence type="ECO:0000259" key="7">
    <source>
        <dbReference type="PROSITE" id="PS50986"/>
    </source>
</evidence>
<dbReference type="Pfam" id="PF07502">
    <property type="entry name" value="MANEC"/>
    <property type="match status" value="1"/>
</dbReference>